<reference evidence="2 3" key="1">
    <citation type="submission" date="2017-02" db="EMBL/GenBank/DDBJ databases">
        <authorList>
            <person name="Peterson S.W."/>
        </authorList>
    </citation>
    <scope>NUCLEOTIDE SEQUENCE [LARGE SCALE GENOMIC DNA]</scope>
    <source>
        <strain evidence="2 3">M1</strain>
    </source>
</reference>
<proteinExistence type="predicted"/>
<feature type="domain" description="VOC" evidence="1">
    <location>
        <begin position="4"/>
        <end position="130"/>
    </location>
</feature>
<dbReference type="Proteomes" id="UP000190285">
    <property type="component" value="Unassembled WGS sequence"/>
</dbReference>
<evidence type="ECO:0000259" key="1">
    <source>
        <dbReference type="PROSITE" id="PS51819"/>
    </source>
</evidence>
<dbReference type="CDD" id="cd07251">
    <property type="entry name" value="VOC_like"/>
    <property type="match status" value="1"/>
</dbReference>
<sequence>MMNRINLICLGVKDINRSLEFYKSLGFQTTANRGAPIVFFNNQGTKLELYPIKYLAQDINKNNPPVINQTEFSGITLACNMKSKEEVDLLMSHVQEVGGFIIKDPQSTEWGGYGGYFQDPDGYYWEVAYGASWEFDENDMLVID</sequence>
<dbReference type="PANTHER" id="PTHR36503:SF1">
    <property type="entry name" value="BLR2520 PROTEIN"/>
    <property type="match status" value="1"/>
</dbReference>
<protein>
    <recommendedName>
        <fullName evidence="1">VOC domain-containing protein</fullName>
    </recommendedName>
</protein>
<organism evidence="2 3">
    <name type="scientific">Maledivibacter halophilus</name>
    <dbReference type="NCBI Taxonomy" id="36842"/>
    <lineage>
        <taxon>Bacteria</taxon>
        <taxon>Bacillati</taxon>
        <taxon>Bacillota</taxon>
        <taxon>Clostridia</taxon>
        <taxon>Peptostreptococcales</taxon>
        <taxon>Caminicellaceae</taxon>
        <taxon>Maledivibacter</taxon>
    </lineage>
</organism>
<evidence type="ECO:0000313" key="2">
    <source>
        <dbReference type="EMBL" id="SKC89468.1"/>
    </source>
</evidence>
<name>A0A1T5MNH2_9FIRM</name>
<dbReference type="STRING" id="36842.SAMN02194393_05042"/>
<dbReference type="Pfam" id="PF00903">
    <property type="entry name" value="Glyoxalase"/>
    <property type="match status" value="1"/>
</dbReference>
<dbReference type="EMBL" id="FUZT01000019">
    <property type="protein sequence ID" value="SKC89468.1"/>
    <property type="molecule type" value="Genomic_DNA"/>
</dbReference>
<dbReference type="PROSITE" id="PS51819">
    <property type="entry name" value="VOC"/>
    <property type="match status" value="1"/>
</dbReference>
<keyword evidence="3" id="KW-1185">Reference proteome</keyword>
<accession>A0A1T5MNH2</accession>
<dbReference type="SUPFAM" id="SSF54593">
    <property type="entry name" value="Glyoxalase/Bleomycin resistance protein/Dihydroxybiphenyl dioxygenase"/>
    <property type="match status" value="1"/>
</dbReference>
<dbReference type="InterPro" id="IPR037523">
    <property type="entry name" value="VOC_core"/>
</dbReference>
<dbReference type="AlphaFoldDB" id="A0A1T5MNH2"/>
<evidence type="ECO:0000313" key="3">
    <source>
        <dbReference type="Proteomes" id="UP000190285"/>
    </source>
</evidence>
<dbReference type="InterPro" id="IPR004360">
    <property type="entry name" value="Glyas_Fos-R_dOase_dom"/>
</dbReference>
<gene>
    <name evidence="2" type="ORF">SAMN02194393_05042</name>
</gene>
<dbReference type="PANTHER" id="PTHR36503">
    <property type="entry name" value="BLR2520 PROTEIN"/>
    <property type="match status" value="1"/>
</dbReference>
<dbReference type="Gene3D" id="3.10.180.10">
    <property type="entry name" value="2,3-Dihydroxybiphenyl 1,2-Dioxygenase, domain 1"/>
    <property type="match status" value="1"/>
</dbReference>
<dbReference type="InterPro" id="IPR029068">
    <property type="entry name" value="Glyas_Bleomycin-R_OHBP_Dase"/>
</dbReference>